<comment type="caution">
    <text evidence="12">The sequence shown here is derived from an EMBL/GenBank/DDBJ whole genome shotgun (WGS) entry which is preliminary data.</text>
</comment>
<evidence type="ECO:0000256" key="7">
    <source>
        <dbReference type="ARBA" id="ARBA00022989"/>
    </source>
</evidence>
<sequence length="1322" mass="142035">MSTVVVKRLPRRAAPEIPTGELAVDAPPEIPPATNARLQQLLMAVPMLAGTVATALLFAGQKGGPFSYIVGGIFGISTLGMLATSWSNSGPKKSEMMAARREYLRHLAMLRKRVRQTAEQQRNGLFYRHPDPDQLWSTVDSHRLWERRSGDGDFGIVRVALGPQTLATPLVPPVTRPLEDLEPMTAGALRRFLDAYSVVPDLPVAVSVRGFWRVYVRGASADRGGGGRVTAASAEAARGLVRAMVAQLAVFHAPDDLLVAVCTAPERRAEWEWVKWLPHNLHPSASDAVGPVRLVATTAAELEHRLDDLIANRPRFAPGGGTRPHLVVILDGGELAGSAHLATDGGVDGVTLLDLDSPPPRLLDRTMVVLDPSGPERRLLTVAADDEGVVGTADTLSRADAEALARRLSPLRLAAAARSSDAPMSRDLGLEELLGLADPYTFDIAHGWAPRPHRDRLRVPLGIGHDGQPVELDLKESAQDGMGPHGLLIGATGSGKSEVLRTLVLALAASHSSETLNFVLVDFKGGATFTSLDRLPHVAAVITNLADELPLVDRMVDAINGELVRRQELLRRAGNFASVRDYEKARAGGAPLAPLPSLLIVCDEFSELLTAKPDFIDLFVQIGRVGRSLGVHLLLASQRLEEGRLRGLETHLSYRIGLRTFSALESRTVLGVPDAFELPRAPGHGYLKFGTEPLVRFKAAYVSGPYRRPGELTTADGRRVAGRVQPFSTHYAPAPEQAQAPAEPAAAGESLLDILAGRLAGKGVPAHQVWLPPLTTPPTIDELVGPVALDAARGLSVSNPQLHGALQVPVALVDKPFEQRRDLLWLQLDGAAGHVAVVGGPQSGKSTALRTLVTGLALTHTPAEAQAYCLDFGGGQLSTLRDLPHVGGVSGRLDTAAVRRTVGEVATLLADRERRFAAIGVDSMATYRRRRAARPEGGAADDPFGDVFLIVDGWGTLRSEYDDLEAVVTDIATRGLSYGIHVVATASRWMDFRPAIRDLFGSRLELRLGDPSDSSVSRKAAANVPERNPGRGITAEQLHFLTALPKLTGGEPADLVKQVAAGWTGAPAPRVRMLPAVVPFAAIANVRDDREPLSLPIGIAEADLRPVLVDFDSEPHFLLFGDAESGKSTFLRSLATTIVNRFTPEQARLIIVDYRRSLLGAVQSEHLIGYGTAAAHTQELTQSVAVYMDSRLPPADVTPEQMRTRSWWTGPECFVLVDDYDLVTTGPSNPLLPLLDYLAQARDVGLHLVMTRRSGGANRAMFEPVIQRLRELSSPGLILSGDRDEGPLLGNVRPSTQPPGRGWLVTRKEGARLIQVAHAPSN</sequence>
<name>A0A8J3LN39_9ACTN</name>
<keyword evidence="6 9" id="KW-0067">ATP-binding</keyword>
<feature type="domain" description="FtsK" evidence="11">
    <location>
        <begin position="467"/>
        <end position="667"/>
    </location>
</feature>
<gene>
    <name evidence="12" type="primary">ftsK_2</name>
    <name evidence="12" type="ORF">Pfl04_21490</name>
</gene>
<evidence type="ECO:0000313" key="12">
    <source>
        <dbReference type="EMBL" id="GIG73745.1"/>
    </source>
</evidence>
<feature type="domain" description="FtsK" evidence="11">
    <location>
        <begin position="820"/>
        <end position="1015"/>
    </location>
</feature>
<dbReference type="RefSeq" id="WP_168073086.1">
    <property type="nucleotide sequence ID" value="NZ_BAAAQJ010000008.1"/>
</dbReference>
<evidence type="ECO:0000256" key="5">
    <source>
        <dbReference type="ARBA" id="ARBA00022741"/>
    </source>
</evidence>
<evidence type="ECO:0000256" key="9">
    <source>
        <dbReference type="PROSITE-ProRule" id="PRU00289"/>
    </source>
</evidence>
<dbReference type="InterPro" id="IPR023837">
    <property type="entry name" value="EccCb-like_Actinobacteria"/>
</dbReference>
<keyword evidence="8 10" id="KW-0472">Membrane</keyword>
<dbReference type="SMART" id="SM00382">
    <property type="entry name" value="AAA"/>
    <property type="match status" value="3"/>
</dbReference>
<keyword evidence="3 10" id="KW-0812">Transmembrane</keyword>
<dbReference type="NCBIfam" id="TIGR03924">
    <property type="entry name" value="T7SS_EccC_a"/>
    <property type="match status" value="1"/>
</dbReference>
<accession>A0A8J3LN39</accession>
<evidence type="ECO:0000259" key="11">
    <source>
        <dbReference type="PROSITE" id="PS50901"/>
    </source>
</evidence>
<evidence type="ECO:0000256" key="1">
    <source>
        <dbReference type="ARBA" id="ARBA00004651"/>
    </source>
</evidence>
<keyword evidence="2" id="KW-1003">Cell membrane</keyword>
<dbReference type="NCBIfam" id="TIGR03925">
    <property type="entry name" value="T7SS_EccC_b"/>
    <property type="match status" value="1"/>
</dbReference>
<dbReference type="InterPro" id="IPR027417">
    <property type="entry name" value="P-loop_NTPase"/>
</dbReference>
<dbReference type="GO" id="GO:0005524">
    <property type="term" value="F:ATP binding"/>
    <property type="evidence" value="ECO:0007669"/>
    <property type="project" value="UniProtKB-UniRule"/>
</dbReference>
<evidence type="ECO:0000256" key="6">
    <source>
        <dbReference type="ARBA" id="ARBA00022840"/>
    </source>
</evidence>
<evidence type="ECO:0000256" key="8">
    <source>
        <dbReference type="ARBA" id="ARBA00023136"/>
    </source>
</evidence>
<dbReference type="PROSITE" id="PS50901">
    <property type="entry name" value="FTSK"/>
    <property type="match status" value="3"/>
</dbReference>
<protein>
    <submittedName>
        <fullName evidence="12">Type VII secretion protein EccC</fullName>
    </submittedName>
</protein>
<reference evidence="12" key="1">
    <citation type="submission" date="2021-01" db="EMBL/GenBank/DDBJ databases">
        <title>Whole genome shotgun sequence of Planosporangium flavigriseum NBRC 105377.</title>
        <authorList>
            <person name="Komaki H."/>
            <person name="Tamura T."/>
        </authorList>
    </citation>
    <scope>NUCLEOTIDE SEQUENCE</scope>
    <source>
        <strain evidence="12">NBRC 105377</strain>
    </source>
</reference>
<dbReference type="SUPFAM" id="SSF52540">
    <property type="entry name" value="P-loop containing nucleoside triphosphate hydrolases"/>
    <property type="match status" value="3"/>
</dbReference>
<dbReference type="GO" id="GO:0005886">
    <property type="term" value="C:plasma membrane"/>
    <property type="evidence" value="ECO:0007669"/>
    <property type="project" value="UniProtKB-SubCell"/>
</dbReference>
<dbReference type="InterPro" id="IPR023836">
    <property type="entry name" value="EccCa-like_Actinobacteria"/>
</dbReference>
<evidence type="ECO:0000313" key="13">
    <source>
        <dbReference type="Proteomes" id="UP000653674"/>
    </source>
</evidence>
<comment type="subcellular location">
    <subcellularLocation>
        <location evidence="1">Cell membrane</location>
        <topology evidence="1">Multi-pass membrane protein</topology>
    </subcellularLocation>
</comment>
<dbReference type="InterPro" id="IPR050206">
    <property type="entry name" value="FtsK/SpoIIIE/SftA"/>
</dbReference>
<dbReference type="Pfam" id="PF01580">
    <property type="entry name" value="FtsK_SpoIIIE"/>
    <property type="match status" value="3"/>
</dbReference>
<organism evidence="12 13">
    <name type="scientific">Planosporangium flavigriseum</name>
    <dbReference type="NCBI Taxonomy" id="373681"/>
    <lineage>
        <taxon>Bacteria</taxon>
        <taxon>Bacillati</taxon>
        <taxon>Actinomycetota</taxon>
        <taxon>Actinomycetes</taxon>
        <taxon>Micromonosporales</taxon>
        <taxon>Micromonosporaceae</taxon>
        <taxon>Planosporangium</taxon>
    </lineage>
</organism>
<dbReference type="Proteomes" id="UP000653674">
    <property type="component" value="Unassembled WGS sequence"/>
</dbReference>
<evidence type="ECO:0000256" key="2">
    <source>
        <dbReference type="ARBA" id="ARBA00022475"/>
    </source>
</evidence>
<evidence type="ECO:0000256" key="3">
    <source>
        <dbReference type="ARBA" id="ARBA00022692"/>
    </source>
</evidence>
<feature type="transmembrane region" description="Helical" evidence="10">
    <location>
        <begin position="41"/>
        <end position="59"/>
    </location>
</feature>
<dbReference type="InterPro" id="IPR003593">
    <property type="entry name" value="AAA+_ATPase"/>
</dbReference>
<dbReference type="EMBL" id="BONU01000011">
    <property type="protein sequence ID" value="GIG73745.1"/>
    <property type="molecule type" value="Genomic_DNA"/>
</dbReference>
<keyword evidence="7 10" id="KW-1133">Transmembrane helix</keyword>
<evidence type="ECO:0000256" key="4">
    <source>
        <dbReference type="ARBA" id="ARBA00022737"/>
    </source>
</evidence>
<dbReference type="PANTHER" id="PTHR22683">
    <property type="entry name" value="SPORULATION PROTEIN RELATED"/>
    <property type="match status" value="1"/>
</dbReference>
<feature type="transmembrane region" description="Helical" evidence="10">
    <location>
        <begin position="66"/>
        <end position="86"/>
    </location>
</feature>
<keyword evidence="5 9" id="KW-0547">Nucleotide-binding</keyword>
<feature type="binding site" evidence="9">
    <location>
        <begin position="490"/>
        <end position="497"/>
    </location>
    <ligand>
        <name>ATP</name>
        <dbReference type="ChEBI" id="CHEBI:30616"/>
    </ligand>
</feature>
<keyword evidence="13" id="KW-1185">Reference proteome</keyword>
<dbReference type="GO" id="GO:0003677">
    <property type="term" value="F:DNA binding"/>
    <property type="evidence" value="ECO:0007669"/>
    <property type="project" value="InterPro"/>
</dbReference>
<feature type="binding site" evidence="9">
    <location>
        <begin position="1121"/>
        <end position="1128"/>
    </location>
    <ligand>
        <name>ATP</name>
        <dbReference type="ChEBI" id="CHEBI:30616"/>
    </ligand>
</feature>
<evidence type="ECO:0000256" key="10">
    <source>
        <dbReference type="SAM" id="Phobius"/>
    </source>
</evidence>
<keyword evidence="4" id="KW-0677">Repeat</keyword>
<dbReference type="InterPro" id="IPR002543">
    <property type="entry name" value="FtsK_dom"/>
</dbReference>
<feature type="domain" description="FtsK" evidence="11">
    <location>
        <begin position="1104"/>
        <end position="1288"/>
    </location>
</feature>
<dbReference type="PANTHER" id="PTHR22683:SF1">
    <property type="entry name" value="TYPE VII SECRETION SYSTEM PROTEIN ESSC"/>
    <property type="match status" value="1"/>
</dbReference>
<feature type="binding site" evidence="9">
    <location>
        <begin position="839"/>
        <end position="846"/>
    </location>
    <ligand>
        <name>ATP</name>
        <dbReference type="ChEBI" id="CHEBI:30616"/>
    </ligand>
</feature>
<proteinExistence type="predicted"/>
<dbReference type="Gene3D" id="3.40.50.300">
    <property type="entry name" value="P-loop containing nucleotide triphosphate hydrolases"/>
    <property type="match status" value="4"/>
</dbReference>